<dbReference type="AlphaFoldDB" id="A0AAW5P2I4"/>
<accession>A0AAW5P2I4</accession>
<evidence type="ECO:0000313" key="2">
    <source>
        <dbReference type="EMBL" id="MCS2795079.1"/>
    </source>
</evidence>
<dbReference type="Gene3D" id="3.20.20.80">
    <property type="entry name" value="Glycosidases"/>
    <property type="match status" value="1"/>
</dbReference>
<comment type="caution">
    <text evidence="2">The sequence shown here is derived from an EMBL/GenBank/DDBJ whole genome shotgun (WGS) entry which is preliminary data.</text>
</comment>
<gene>
    <name evidence="2" type="ORF">NXW97_24335</name>
</gene>
<dbReference type="EMBL" id="JANUTS010000003">
    <property type="protein sequence ID" value="MCS2795079.1"/>
    <property type="molecule type" value="Genomic_DNA"/>
</dbReference>
<dbReference type="InterPro" id="IPR024733">
    <property type="entry name" value="NAGLU_tim-barrel"/>
</dbReference>
<dbReference type="Proteomes" id="UP001204548">
    <property type="component" value="Unassembled WGS sequence"/>
</dbReference>
<protein>
    <recommendedName>
        <fullName evidence="1">Alpha-N-acetylglucosaminidase tim-barrel domain-containing protein</fullName>
    </recommendedName>
</protein>
<dbReference type="PANTHER" id="PTHR12872">
    <property type="entry name" value="ALPHA-N-ACETYLGLUCOSAMINIDASE"/>
    <property type="match status" value="1"/>
</dbReference>
<dbReference type="InterPro" id="IPR007781">
    <property type="entry name" value="NAGLU"/>
</dbReference>
<sequence length="245" mass="28795">MTPILPAFAGHVPAELKELYPEAKIYTMSQWGGYDEKYRSHFIDPMDSLYSVIQRRFLEEQTKVYGTNHIYGIDPFNEVDSPNWNEEFLSNVSDKIYKSIQDVDSAAQWLQMTWMFYHAKEKWTQPRNQILLNAVPQDKLILLDYYCDYTEIWRDTEQYYGKPYIWCYLGNFGGNTFLAGDLNDVDFKIDRLFKEGGDNVYGLGVTLEGLDVNPLMYEFVFERAWENSMPAHQWIANWAQCRGGM</sequence>
<dbReference type="PANTHER" id="PTHR12872:SF1">
    <property type="entry name" value="ALPHA-N-ACETYLGLUCOSAMINIDASE"/>
    <property type="match status" value="1"/>
</dbReference>
<reference evidence="2" key="1">
    <citation type="submission" date="2022-08" db="EMBL/GenBank/DDBJ databases">
        <title>Genome Sequencing of Bacteroides fragilis Group Isolates with Nanopore Technology.</title>
        <authorList>
            <person name="Tisza M.J."/>
            <person name="Smith D."/>
            <person name="Dekker J.P."/>
        </authorList>
    </citation>
    <scope>NUCLEOTIDE SEQUENCE</scope>
    <source>
        <strain evidence="2">BFG-351</strain>
    </source>
</reference>
<dbReference type="Pfam" id="PF05089">
    <property type="entry name" value="NAGLU"/>
    <property type="match status" value="1"/>
</dbReference>
<evidence type="ECO:0000313" key="3">
    <source>
        <dbReference type="Proteomes" id="UP001204548"/>
    </source>
</evidence>
<proteinExistence type="predicted"/>
<organism evidence="2 3">
    <name type="scientific">Bacteroides faecis</name>
    <dbReference type="NCBI Taxonomy" id="674529"/>
    <lineage>
        <taxon>Bacteria</taxon>
        <taxon>Pseudomonadati</taxon>
        <taxon>Bacteroidota</taxon>
        <taxon>Bacteroidia</taxon>
        <taxon>Bacteroidales</taxon>
        <taxon>Bacteroidaceae</taxon>
        <taxon>Bacteroides</taxon>
    </lineage>
</organism>
<evidence type="ECO:0000259" key="1">
    <source>
        <dbReference type="Pfam" id="PF05089"/>
    </source>
</evidence>
<feature type="domain" description="Alpha-N-acetylglucosaminidase tim-barrel" evidence="1">
    <location>
        <begin position="1"/>
        <end position="226"/>
    </location>
</feature>
<name>A0AAW5P2I4_9BACE</name>